<evidence type="ECO:0000256" key="1">
    <source>
        <dbReference type="ARBA" id="ARBA00001412"/>
    </source>
</evidence>
<dbReference type="SUPFAM" id="SSF51445">
    <property type="entry name" value="(Trans)glycosidases"/>
    <property type="match status" value="1"/>
</dbReference>
<keyword evidence="12" id="KW-1185">Reference proteome</keyword>
<dbReference type="Gene3D" id="2.60.40.1180">
    <property type="entry name" value="Golgi alpha-mannosidase II"/>
    <property type="match status" value="1"/>
</dbReference>
<evidence type="ECO:0000259" key="9">
    <source>
        <dbReference type="Pfam" id="PF08532"/>
    </source>
</evidence>
<gene>
    <name evidence="11" type="ORF">H4W27_002411</name>
</gene>
<dbReference type="InterPro" id="IPR013739">
    <property type="entry name" value="Beta_galactosidase_C"/>
</dbReference>
<dbReference type="Pfam" id="PF02449">
    <property type="entry name" value="Glyco_hydro_42"/>
    <property type="match status" value="1"/>
</dbReference>
<accession>A0ABR9JH82</accession>
<evidence type="ECO:0000256" key="3">
    <source>
        <dbReference type="ARBA" id="ARBA00012756"/>
    </source>
</evidence>
<reference evidence="11 12" key="1">
    <citation type="submission" date="2020-10" db="EMBL/GenBank/DDBJ databases">
        <title>Sequencing the genomes of 1000 actinobacteria strains.</title>
        <authorList>
            <person name="Klenk H.-P."/>
        </authorList>
    </citation>
    <scope>NUCLEOTIDE SEQUENCE [LARGE SCALE GENOMIC DNA]</scope>
    <source>
        <strain evidence="11 12">DSM 15666</strain>
    </source>
</reference>
<organism evidence="11 12">
    <name type="scientific">Nesterenkonia lutea</name>
    <dbReference type="NCBI Taxonomy" id="272919"/>
    <lineage>
        <taxon>Bacteria</taxon>
        <taxon>Bacillati</taxon>
        <taxon>Actinomycetota</taxon>
        <taxon>Actinomycetes</taxon>
        <taxon>Micrococcales</taxon>
        <taxon>Micrococcaceae</taxon>
        <taxon>Nesterenkonia</taxon>
    </lineage>
</organism>
<feature type="domain" description="Beta-galactosidase trimerisation" evidence="9">
    <location>
        <begin position="601"/>
        <end position="641"/>
    </location>
</feature>
<dbReference type="PANTHER" id="PTHR36447">
    <property type="entry name" value="BETA-GALACTOSIDASE GANA"/>
    <property type="match status" value="1"/>
</dbReference>
<dbReference type="Pfam" id="PF08532">
    <property type="entry name" value="Glyco_hydro_42M"/>
    <property type="match status" value="2"/>
</dbReference>
<dbReference type="InterPro" id="IPR003476">
    <property type="entry name" value="Glyco_hydro_42"/>
</dbReference>
<dbReference type="Proteomes" id="UP000643525">
    <property type="component" value="Unassembled WGS sequence"/>
</dbReference>
<evidence type="ECO:0000256" key="7">
    <source>
        <dbReference type="SAM" id="MobiDB-lite"/>
    </source>
</evidence>
<dbReference type="RefSeq" id="WP_192596176.1">
    <property type="nucleotide sequence ID" value="NZ_BAAALJ010000013.1"/>
</dbReference>
<keyword evidence="5 6" id="KW-0326">Glycosidase</keyword>
<comment type="catalytic activity">
    <reaction evidence="1 6">
        <text>Hydrolysis of terminal non-reducing beta-D-galactose residues in beta-D-galactosides.</text>
        <dbReference type="EC" id="3.2.1.23"/>
    </reaction>
</comment>
<dbReference type="InterPro" id="IPR013780">
    <property type="entry name" value="Glyco_hydro_b"/>
</dbReference>
<dbReference type="Gene3D" id="3.40.50.880">
    <property type="match status" value="1"/>
</dbReference>
<dbReference type="InterPro" id="IPR013529">
    <property type="entry name" value="Glyco_hydro_42_N"/>
</dbReference>
<feature type="domain" description="Beta-galactosidase C-terminal" evidence="10">
    <location>
        <begin position="651"/>
        <end position="708"/>
    </location>
</feature>
<evidence type="ECO:0000313" key="11">
    <source>
        <dbReference type="EMBL" id="MBE1525293.1"/>
    </source>
</evidence>
<proteinExistence type="inferred from homology"/>
<dbReference type="InterPro" id="IPR029062">
    <property type="entry name" value="Class_I_gatase-like"/>
</dbReference>
<feature type="domain" description="Beta-galactosidase trimerisation" evidence="9">
    <location>
        <begin position="412"/>
        <end position="565"/>
    </location>
</feature>
<dbReference type="InterPro" id="IPR017853">
    <property type="entry name" value="GH"/>
</dbReference>
<name>A0ABR9JH82_9MICC</name>
<dbReference type="CDD" id="cd03143">
    <property type="entry name" value="A4_beta-galactosidase_middle_domain"/>
    <property type="match status" value="1"/>
</dbReference>
<feature type="compositionally biased region" description="Low complexity" evidence="7">
    <location>
        <begin position="584"/>
        <end position="595"/>
    </location>
</feature>
<evidence type="ECO:0000256" key="4">
    <source>
        <dbReference type="ARBA" id="ARBA00022801"/>
    </source>
</evidence>
<dbReference type="GO" id="GO:0004565">
    <property type="term" value="F:beta-galactosidase activity"/>
    <property type="evidence" value="ECO:0007669"/>
    <property type="project" value="UniProtKB-EC"/>
</dbReference>
<evidence type="ECO:0000313" key="12">
    <source>
        <dbReference type="Proteomes" id="UP000643525"/>
    </source>
</evidence>
<evidence type="ECO:0000259" key="8">
    <source>
        <dbReference type="Pfam" id="PF02449"/>
    </source>
</evidence>
<protein>
    <recommendedName>
        <fullName evidence="3 6">Beta-galactosidase</fullName>
        <shortName evidence="6">Beta-gal</shortName>
        <ecNumber evidence="3 6">3.2.1.23</ecNumber>
    </recommendedName>
</protein>
<sequence>MTDPHEIQPTQDASPPQWPSTVPGLAYGGDYNPEQWPESTRLEDVELMGVAGVNLVSVGIFSWAMLEPREGEFEWDWLDQTMDRLHGAGVRAALATATASPPPWLTHRHPEILPETADGVTLWPGARQAYSVSSPIFREYALRMTRAIAQRYAKHPALALWHVDNELGCHNAHDYSDDAAEAFRSWLETRYGSVEELNRAWGTAFWSQRYSSFAEVLPPRTAPMFVNPTQQLDFHRYSSDELLDYFREMKAILREVTPTVPVTTNFMCTTRSKNMDYYSWAGEMDVIATDHYTVADDAHRHIELAFSADLTRGVAGGRPWMLMEHSTSGVNWQLRNHTKAPAEMMRDSLAHVARGADAVMFFQWRQSQTGAEKYHSAMVPHAGTASDVWNTTVSLGEALQRLAPVKGTRVEAEVALVFDYEAWWGAELDSHPINDLSYPEEMLHWYRGLWESGVSVDVVHPSADLSRYRAIVVPTLYLVTDAHAANIAAAAAQGASVLITYFSGIVDEHDAVRLGGYPGAFRELLGIRTEEFWPLQAQEQLRLQDGTRAELWSEKIHLHDGAGAAARAVRRFESLNLTEDSDADPAAPAPTVAPTGEFPLAGWPAVTRRETGQGAAWYAGTRPDHEGVRALLAELLIEAGVAPVHEDAPEGVDVIRRSAGTGREAESFLFALNHTGKDARLRVRGVDLLTGKKTRGRLTVPAGGVAVVHEA</sequence>
<evidence type="ECO:0000256" key="6">
    <source>
        <dbReference type="PIRNR" id="PIRNR001084"/>
    </source>
</evidence>
<evidence type="ECO:0000256" key="2">
    <source>
        <dbReference type="ARBA" id="ARBA00005940"/>
    </source>
</evidence>
<dbReference type="PIRSF" id="PIRSF001084">
    <property type="entry name" value="B-galactosidase"/>
    <property type="match status" value="1"/>
</dbReference>
<feature type="domain" description="Glycoside hydrolase family 42 N-terminal" evidence="8">
    <location>
        <begin position="30"/>
        <end position="401"/>
    </location>
</feature>
<keyword evidence="4 6" id="KW-0378">Hydrolase</keyword>
<evidence type="ECO:0000259" key="10">
    <source>
        <dbReference type="Pfam" id="PF08533"/>
    </source>
</evidence>
<dbReference type="InterPro" id="IPR013738">
    <property type="entry name" value="Beta_galactosidase_Trimer"/>
</dbReference>
<dbReference type="SUPFAM" id="SSF52317">
    <property type="entry name" value="Class I glutamine amidotransferase-like"/>
    <property type="match status" value="1"/>
</dbReference>
<evidence type="ECO:0000256" key="5">
    <source>
        <dbReference type="ARBA" id="ARBA00023295"/>
    </source>
</evidence>
<comment type="similarity">
    <text evidence="2 6">Belongs to the glycosyl hydrolase 42 family.</text>
</comment>
<feature type="region of interest" description="Disordered" evidence="7">
    <location>
        <begin position="1"/>
        <end position="32"/>
    </location>
</feature>
<dbReference type="EC" id="3.2.1.23" evidence="3 6"/>
<dbReference type="Gene3D" id="3.20.20.80">
    <property type="entry name" value="Glycosidases"/>
    <property type="match status" value="1"/>
</dbReference>
<dbReference type="EMBL" id="JADBED010000001">
    <property type="protein sequence ID" value="MBE1525293.1"/>
    <property type="molecule type" value="Genomic_DNA"/>
</dbReference>
<feature type="region of interest" description="Disordered" evidence="7">
    <location>
        <begin position="579"/>
        <end position="600"/>
    </location>
</feature>
<comment type="caution">
    <text evidence="11">The sequence shown here is derived from an EMBL/GenBank/DDBJ whole genome shotgun (WGS) entry which is preliminary data.</text>
</comment>
<dbReference type="Pfam" id="PF08533">
    <property type="entry name" value="Glyco_hydro_42C"/>
    <property type="match status" value="1"/>
</dbReference>
<dbReference type="PANTHER" id="PTHR36447:SF1">
    <property type="entry name" value="BETA-GALACTOSIDASE GANA"/>
    <property type="match status" value="1"/>
</dbReference>